<evidence type="ECO:0000256" key="1">
    <source>
        <dbReference type="SAM" id="Phobius"/>
    </source>
</evidence>
<dbReference type="Proteomes" id="UP001597521">
    <property type="component" value="Unassembled WGS sequence"/>
</dbReference>
<evidence type="ECO:0000313" key="4">
    <source>
        <dbReference type="Proteomes" id="UP001597521"/>
    </source>
</evidence>
<dbReference type="PANTHER" id="PTHR12526">
    <property type="entry name" value="GLYCOSYLTRANSFERASE"/>
    <property type="match status" value="1"/>
</dbReference>
<gene>
    <name evidence="3" type="ORF">ACFSX5_13320</name>
</gene>
<evidence type="ECO:0000313" key="3">
    <source>
        <dbReference type="EMBL" id="MFD2648773.1"/>
    </source>
</evidence>
<feature type="transmembrane region" description="Helical" evidence="1">
    <location>
        <begin position="107"/>
        <end position="126"/>
    </location>
</feature>
<evidence type="ECO:0000259" key="2">
    <source>
        <dbReference type="Pfam" id="PF13579"/>
    </source>
</evidence>
<accession>A0ABW5QM89</accession>
<organism evidence="3 4">
    <name type="scientific">Devosia albogilva</name>
    <dbReference type="NCBI Taxonomy" id="429726"/>
    <lineage>
        <taxon>Bacteria</taxon>
        <taxon>Pseudomonadati</taxon>
        <taxon>Pseudomonadota</taxon>
        <taxon>Alphaproteobacteria</taxon>
        <taxon>Hyphomicrobiales</taxon>
        <taxon>Devosiaceae</taxon>
        <taxon>Devosia</taxon>
    </lineage>
</organism>
<keyword evidence="1" id="KW-0472">Membrane</keyword>
<proteinExistence type="predicted"/>
<dbReference type="Pfam" id="PF13692">
    <property type="entry name" value="Glyco_trans_1_4"/>
    <property type="match status" value="1"/>
</dbReference>
<feature type="domain" description="Glycosyltransferase subfamily 4-like N-terminal" evidence="2">
    <location>
        <begin position="44"/>
        <end position="225"/>
    </location>
</feature>
<dbReference type="EMBL" id="JBHUNP010000001">
    <property type="protein sequence ID" value="MFD2648773.1"/>
    <property type="molecule type" value="Genomic_DNA"/>
</dbReference>
<name>A0ABW5QM89_9HYPH</name>
<keyword evidence="1" id="KW-1133">Transmembrane helix</keyword>
<dbReference type="InterPro" id="IPR028098">
    <property type="entry name" value="Glyco_trans_4-like_N"/>
</dbReference>
<keyword evidence="4" id="KW-1185">Reference proteome</keyword>
<comment type="caution">
    <text evidence="3">The sequence shown here is derived from an EMBL/GenBank/DDBJ whole genome shotgun (WGS) entry which is preliminary data.</text>
</comment>
<sequence length="441" mass="47668">MKAAENGTAASPALRDSHVGGPGAEPLRVLLFSQYYWPENFIINDVVSDLRANGCEVTVLTGQPNYPDGDTFQGYRAWRFGRQRHPQGYEIVRVPVVPRKKGGLRRVLNYASFILGAALLGPLLLRRQNFDVVFVYAVSPILQALPAILVSRIKGAALVIWVQDLWPDTLRSTGAVKSEGVINAVARVARFIYRRSDLLLAQSKGFVNPIQKVAGPGVPVLVHPNPGRELGEIDKEPPLQLDAGFNIVFAGNLGEAQSLQTILEAAERVNEPQCRFVIVGSGSRTAWLQSEIVSRGLESRVRLVGRYPASAMPAILHQASALLVTLARSENLALTVPSKVPVYLAAGRPILASLDGEAGEIIAEAGAGFTVPAEDAAALAKAVDKLIRMTPLERTEMGNAGRAYFEARLAPKKLALQLERHLKQAVATRRSAAAAVKNYSE</sequence>
<dbReference type="Gene3D" id="3.40.50.2000">
    <property type="entry name" value="Glycogen Phosphorylase B"/>
    <property type="match status" value="2"/>
</dbReference>
<dbReference type="Pfam" id="PF13579">
    <property type="entry name" value="Glyco_trans_4_4"/>
    <property type="match status" value="1"/>
</dbReference>
<dbReference type="SUPFAM" id="SSF53756">
    <property type="entry name" value="UDP-Glycosyltransferase/glycogen phosphorylase"/>
    <property type="match status" value="1"/>
</dbReference>
<keyword evidence="1" id="KW-0812">Transmembrane</keyword>
<protein>
    <submittedName>
        <fullName evidence="3">Glycosyltransferase family 4 protein</fullName>
    </submittedName>
</protein>
<reference evidence="4" key="1">
    <citation type="journal article" date="2019" name="Int. J. Syst. Evol. Microbiol.">
        <title>The Global Catalogue of Microorganisms (GCM) 10K type strain sequencing project: providing services to taxonomists for standard genome sequencing and annotation.</title>
        <authorList>
            <consortium name="The Broad Institute Genomics Platform"/>
            <consortium name="The Broad Institute Genome Sequencing Center for Infectious Disease"/>
            <person name="Wu L."/>
            <person name="Ma J."/>
        </authorList>
    </citation>
    <scope>NUCLEOTIDE SEQUENCE [LARGE SCALE GENOMIC DNA]</scope>
    <source>
        <strain evidence="4">CCM 7427</strain>
    </source>
</reference>
<dbReference type="RefSeq" id="WP_386834071.1">
    <property type="nucleotide sequence ID" value="NZ_JBHUNP010000001.1"/>
</dbReference>
<dbReference type="CDD" id="cd03794">
    <property type="entry name" value="GT4_WbuB-like"/>
    <property type="match status" value="1"/>
</dbReference>